<evidence type="ECO:0000256" key="2">
    <source>
        <dbReference type="ARBA" id="ARBA00007236"/>
    </source>
</evidence>
<accession>A0ABM1VL77</accession>
<evidence type="ECO:0000256" key="5">
    <source>
        <dbReference type="ARBA" id="ARBA00022729"/>
    </source>
</evidence>
<dbReference type="InterPro" id="IPR020440">
    <property type="entry name" value="IL-17_chr"/>
</dbReference>
<evidence type="ECO:0000313" key="6">
    <source>
        <dbReference type="Proteomes" id="UP000694863"/>
    </source>
</evidence>
<dbReference type="Proteomes" id="UP000694863">
    <property type="component" value="Unplaced"/>
</dbReference>
<evidence type="ECO:0000256" key="3">
    <source>
        <dbReference type="ARBA" id="ARBA00022514"/>
    </source>
</evidence>
<evidence type="ECO:0000256" key="4">
    <source>
        <dbReference type="ARBA" id="ARBA00022525"/>
    </source>
</evidence>
<evidence type="ECO:0000313" key="7">
    <source>
        <dbReference type="RefSeq" id="XP_030742741.1"/>
    </source>
</evidence>
<proteinExistence type="inferred from homology"/>
<sequence>MTTGWTVVAASKEKKTNLKGILTKIQEDFTSTRDESEILVGAGELWFRSLLLLLSLVTLAMARTTVPQSSRCPSTEESGFPQMVNISSHSISSHNTNFRKITDYSNRSTSPWTLRPNEDPERYPRVIWEAQCRSLNCVNHAGKVNLHMNSVGIQQEIMVLKRDSRHCPHSFRLERIMVTVGCTCIRPIIKHLS</sequence>
<keyword evidence="4" id="KW-0964">Secreted</keyword>
<dbReference type="Gene3D" id="2.10.90.10">
    <property type="entry name" value="Cystine-knot cytokines"/>
    <property type="match status" value="1"/>
</dbReference>
<dbReference type="PRINTS" id="PR01932">
    <property type="entry name" value="INTRLEUKIN17"/>
</dbReference>
<gene>
    <name evidence="7" type="primary">IL17A</name>
</gene>
<dbReference type="RefSeq" id="XP_030742741.1">
    <property type="nucleotide sequence ID" value="XM_030886881.1"/>
</dbReference>
<protein>
    <submittedName>
        <fullName evidence="7">Interleukin-17A</fullName>
    </submittedName>
</protein>
<dbReference type="Pfam" id="PF06083">
    <property type="entry name" value="IL17"/>
    <property type="match status" value="1"/>
</dbReference>
<keyword evidence="3" id="KW-0202">Cytokine</keyword>
<evidence type="ECO:0000256" key="1">
    <source>
        <dbReference type="ARBA" id="ARBA00004613"/>
    </source>
</evidence>
<dbReference type="GeneID" id="101659356"/>
<comment type="subcellular location">
    <subcellularLocation>
        <location evidence="1">Secreted</location>
    </subcellularLocation>
</comment>
<name>A0ABM1VL77_ECHTE</name>
<comment type="similarity">
    <text evidence="2">Belongs to the IL-17 family.</text>
</comment>
<keyword evidence="6" id="KW-1185">Reference proteome</keyword>
<dbReference type="SUPFAM" id="SSF57501">
    <property type="entry name" value="Cystine-knot cytokines"/>
    <property type="match status" value="1"/>
</dbReference>
<dbReference type="InterPro" id="IPR010345">
    <property type="entry name" value="IL-17_fam"/>
</dbReference>
<reference evidence="7" key="1">
    <citation type="submission" date="2025-08" db="UniProtKB">
        <authorList>
            <consortium name="RefSeq"/>
        </authorList>
    </citation>
    <scope>IDENTIFICATION</scope>
</reference>
<keyword evidence="5" id="KW-0732">Signal</keyword>
<dbReference type="InterPro" id="IPR029034">
    <property type="entry name" value="Cystine-knot_cytokine"/>
</dbReference>
<organism evidence="6 7">
    <name type="scientific">Echinops telfairi</name>
    <name type="common">Lesser hedgehog tenrec</name>
    <dbReference type="NCBI Taxonomy" id="9371"/>
    <lineage>
        <taxon>Eukaryota</taxon>
        <taxon>Metazoa</taxon>
        <taxon>Chordata</taxon>
        <taxon>Craniata</taxon>
        <taxon>Vertebrata</taxon>
        <taxon>Euteleostomi</taxon>
        <taxon>Mammalia</taxon>
        <taxon>Eutheria</taxon>
        <taxon>Afrotheria</taxon>
        <taxon>Tenrecidae</taxon>
        <taxon>Tenrecinae</taxon>
        <taxon>Echinops</taxon>
    </lineage>
</organism>